<dbReference type="PROSITE" id="PS00893">
    <property type="entry name" value="NUDIX_BOX"/>
    <property type="match status" value="1"/>
</dbReference>
<dbReference type="InterPro" id="IPR020476">
    <property type="entry name" value="Nudix_hydrolase"/>
</dbReference>
<evidence type="ECO:0000256" key="18">
    <source>
        <dbReference type="SAM" id="MobiDB-lite"/>
    </source>
</evidence>
<evidence type="ECO:0000256" key="16">
    <source>
        <dbReference type="ARBA" id="ARBA00080473"/>
    </source>
</evidence>
<dbReference type="PRINTS" id="PR00502">
    <property type="entry name" value="NUDIXFAMILY"/>
</dbReference>
<name>A0AA40I4K1_CNENI</name>
<dbReference type="InterPro" id="IPR015797">
    <property type="entry name" value="NUDIX_hydrolase-like_dom_sf"/>
</dbReference>
<dbReference type="EMBL" id="JAULJE010000005">
    <property type="protein sequence ID" value="KAK1342447.1"/>
    <property type="molecule type" value="Genomic_DNA"/>
</dbReference>
<dbReference type="EC" id="3.6.1.58" evidence="13"/>
<evidence type="ECO:0000313" key="21">
    <source>
        <dbReference type="Proteomes" id="UP001177744"/>
    </source>
</evidence>
<evidence type="ECO:0000259" key="19">
    <source>
        <dbReference type="PROSITE" id="PS51462"/>
    </source>
</evidence>
<keyword evidence="7" id="KW-0464">Manganese</keyword>
<comment type="catalytic activity">
    <reaction evidence="8">
        <text>8-oxo-dGDP + H2O = 8-oxo-dGMP + phosphate + H(+)</text>
        <dbReference type="Rhea" id="RHEA:32063"/>
        <dbReference type="ChEBI" id="CHEBI:15377"/>
        <dbReference type="ChEBI" id="CHEBI:15378"/>
        <dbReference type="ChEBI" id="CHEBI:43474"/>
        <dbReference type="ChEBI" id="CHEBI:63224"/>
        <dbReference type="ChEBI" id="CHEBI:63715"/>
        <dbReference type="EC" id="3.6.1.58"/>
    </reaction>
    <physiologicalReaction direction="left-to-right" evidence="8">
        <dbReference type="Rhea" id="RHEA:32064"/>
    </physiologicalReaction>
</comment>
<comment type="cofactor">
    <cofactor evidence="1">
        <name>Mn(2+)</name>
        <dbReference type="ChEBI" id="CHEBI:29035"/>
    </cofactor>
</comment>
<dbReference type="SUPFAM" id="SSF55811">
    <property type="entry name" value="Nudix"/>
    <property type="match status" value="1"/>
</dbReference>
<dbReference type="CDD" id="cd04671">
    <property type="entry name" value="NUDIX_8DGDPP_Nudt18"/>
    <property type="match status" value="1"/>
</dbReference>
<protein>
    <recommendedName>
        <fullName evidence="14">8-oxo-dGDP phosphatase NUDT18</fullName>
        <ecNumber evidence="13">3.6.1.58</ecNumber>
    </recommendedName>
    <alternativeName>
        <fullName evidence="17">2-hydroxy-dADP phosphatase</fullName>
    </alternativeName>
    <alternativeName>
        <fullName evidence="15">7,8-dihydro-8-oxoguanine phosphatase</fullName>
    </alternativeName>
    <alternativeName>
        <fullName evidence="16">Nucleoside diphosphate-linked moiety X motif 18</fullName>
    </alternativeName>
</protein>
<dbReference type="Gene3D" id="3.90.79.10">
    <property type="entry name" value="Nucleoside Triphosphate Pyrophosphohydrolase"/>
    <property type="match status" value="1"/>
</dbReference>
<evidence type="ECO:0000256" key="10">
    <source>
        <dbReference type="ARBA" id="ARBA00051185"/>
    </source>
</evidence>
<comment type="catalytic activity">
    <reaction evidence="10">
        <text>8-oxo-GDP + H2O = 8-oxo-GMP + phosphate + H(+)</text>
        <dbReference type="Rhea" id="RHEA:62356"/>
        <dbReference type="ChEBI" id="CHEBI:15377"/>
        <dbReference type="ChEBI" id="CHEBI:15378"/>
        <dbReference type="ChEBI" id="CHEBI:43474"/>
        <dbReference type="ChEBI" id="CHEBI:143554"/>
        <dbReference type="ChEBI" id="CHEBI:145694"/>
        <dbReference type="EC" id="3.6.1.58"/>
    </reaction>
    <physiologicalReaction direction="left-to-right" evidence="10">
        <dbReference type="Rhea" id="RHEA:62357"/>
    </physiologicalReaction>
</comment>
<accession>A0AA40I4K1</accession>
<evidence type="ECO:0000256" key="12">
    <source>
        <dbReference type="ARBA" id="ARBA00056193"/>
    </source>
</evidence>
<keyword evidence="21" id="KW-1185">Reference proteome</keyword>
<comment type="cofactor">
    <cofactor evidence="2">
        <name>Mg(2+)</name>
        <dbReference type="ChEBI" id="CHEBI:18420"/>
    </cofactor>
</comment>
<dbReference type="PANTHER" id="PTHR22769">
    <property type="entry name" value="MUTT/NUDIX HYDROLASE"/>
    <property type="match status" value="1"/>
</dbReference>
<evidence type="ECO:0000256" key="1">
    <source>
        <dbReference type="ARBA" id="ARBA00001936"/>
    </source>
</evidence>
<comment type="catalytic activity">
    <reaction evidence="9">
        <text>8-oxo-dADP + H2O = 8-oxo-dAMP + phosphate + H(+)</text>
        <dbReference type="Rhea" id="RHEA:35219"/>
        <dbReference type="ChEBI" id="CHEBI:15377"/>
        <dbReference type="ChEBI" id="CHEBI:15378"/>
        <dbReference type="ChEBI" id="CHEBI:43474"/>
        <dbReference type="ChEBI" id="CHEBI:71361"/>
        <dbReference type="ChEBI" id="CHEBI:71362"/>
    </reaction>
    <physiologicalReaction direction="left-to-right" evidence="9">
        <dbReference type="Rhea" id="RHEA:35220"/>
    </physiologicalReaction>
</comment>
<dbReference type="InterPro" id="IPR000086">
    <property type="entry name" value="NUDIX_hydrolase_dom"/>
</dbReference>
<evidence type="ECO:0000256" key="15">
    <source>
        <dbReference type="ARBA" id="ARBA00076305"/>
    </source>
</evidence>
<evidence type="ECO:0000256" key="14">
    <source>
        <dbReference type="ARBA" id="ARBA00071481"/>
    </source>
</evidence>
<evidence type="ECO:0000256" key="13">
    <source>
        <dbReference type="ARBA" id="ARBA00066482"/>
    </source>
</evidence>
<dbReference type="Pfam" id="PF00293">
    <property type="entry name" value="NUDIX"/>
    <property type="match status" value="1"/>
</dbReference>
<reference evidence="20" key="1">
    <citation type="submission" date="2023-06" db="EMBL/GenBank/DDBJ databases">
        <title>Reference genome for the Northern bat (Eptesicus nilssonii), a most northern bat species.</title>
        <authorList>
            <person name="Laine V.N."/>
            <person name="Pulliainen A.T."/>
            <person name="Lilley T.M."/>
        </authorList>
    </citation>
    <scope>NUCLEOTIDE SEQUENCE</scope>
    <source>
        <strain evidence="20">BLF_Eptnil</strain>
        <tissue evidence="20">Kidney</tissue>
    </source>
</reference>
<dbReference type="AlphaFoldDB" id="A0AA40I4K1"/>
<evidence type="ECO:0000256" key="4">
    <source>
        <dbReference type="ARBA" id="ARBA00022723"/>
    </source>
</evidence>
<dbReference type="Proteomes" id="UP001177744">
    <property type="component" value="Unassembled WGS sequence"/>
</dbReference>
<dbReference type="InterPro" id="IPR020084">
    <property type="entry name" value="NUDIX_hydrolase_CS"/>
</dbReference>
<comment type="function">
    <text evidence="12">Mediates the hydrolysis of oxidized nucleoside diphosphate derivatives. Hydrolyzes 8-oxo-7,8-dihydroguanine (8-oxo-Gua)-containing deoxyribo- and ribonucleoside diphosphates to the monophosphates. Hydrolyzes 8-oxo-dGDP and 8-oxo-GDP with the same efficiencies. Also hydrolyzes 8-OH-dADP and 2-OH-dADP. Exhibited no or minimal hydrolysis activity against 8-oxo-dGTP, 8-oxo-GTP, dGTP, GTP, dGDP and GDP. Probably removes oxidized guanine nucleotides from both the DNA and RNA precursor pools.</text>
</comment>
<evidence type="ECO:0000256" key="9">
    <source>
        <dbReference type="ARBA" id="ARBA00050338"/>
    </source>
</evidence>
<dbReference type="GO" id="GO:0044716">
    <property type="term" value="F:8-oxo-GDP phosphatase activity"/>
    <property type="evidence" value="ECO:0007669"/>
    <property type="project" value="TreeGrafter"/>
</dbReference>
<keyword evidence="6" id="KW-0460">Magnesium</keyword>
<dbReference type="GO" id="GO:0046872">
    <property type="term" value="F:metal ion binding"/>
    <property type="evidence" value="ECO:0007669"/>
    <property type="project" value="UniProtKB-KW"/>
</dbReference>
<comment type="similarity">
    <text evidence="3">Belongs to the Nudix hydrolase family.</text>
</comment>
<gene>
    <name evidence="20" type="ORF">QTO34_015212</name>
</gene>
<sequence>MTDTGQPIRASRGEAEPISGRGSAGASAFVREPQARARGGGDGGPGNAPQAPPRRSPSLLRTWPSGSAGRGRRLPGDQMASEGLAEELEAVLGGQGLRVQSWDSEPAGEPRAPVRLRRNVCYVVLAVFLNEQVSVRPPARRPTAWARSAQPAPWGPRTYRQEPALLCGWRSPVLQSTVILTTEPCAPNSEPCDCQTYRGENRGQEHDEVLMIQEAKKECYGSWYLPAGRMEPGETIVEALQREVKEEAGLHCEPLTLLCVEERGPSWIRFVFLAQPTGGVLKTSKEADAESLQACWYPRTSLATPLRAQDILPLVELAAQYRHQARHPRILPQELPCSLVCQRLVATFTSVATQTVWVLVGTVGAPHLPITACGFTPMEQRGGINMAILRLLQECLTLHHLAVETKGLLGLQHLGKGHTDGICLNVLVTVAFRNPGIQNEPPEVRGENFVWWRWWRKTYKASSSRGFRNHLLSQSTDRKVP</sequence>
<evidence type="ECO:0000256" key="6">
    <source>
        <dbReference type="ARBA" id="ARBA00022842"/>
    </source>
</evidence>
<comment type="caution">
    <text evidence="20">The sequence shown here is derived from an EMBL/GenBank/DDBJ whole genome shotgun (WGS) entry which is preliminary data.</text>
</comment>
<evidence type="ECO:0000256" key="8">
    <source>
        <dbReference type="ARBA" id="ARBA00050269"/>
    </source>
</evidence>
<evidence type="ECO:0000256" key="2">
    <source>
        <dbReference type="ARBA" id="ARBA00001946"/>
    </source>
</evidence>
<organism evidence="20 21">
    <name type="scientific">Cnephaeus nilssonii</name>
    <name type="common">Northern bat</name>
    <name type="synonym">Eptesicus nilssonii</name>
    <dbReference type="NCBI Taxonomy" id="3371016"/>
    <lineage>
        <taxon>Eukaryota</taxon>
        <taxon>Metazoa</taxon>
        <taxon>Chordata</taxon>
        <taxon>Craniata</taxon>
        <taxon>Vertebrata</taxon>
        <taxon>Euteleostomi</taxon>
        <taxon>Mammalia</taxon>
        <taxon>Eutheria</taxon>
        <taxon>Laurasiatheria</taxon>
        <taxon>Chiroptera</taxon>
        <taxon>Yangochiroptera</taxon>
        <taxon>Vespertilionidae</taxon>
        <taxon>Cnephaeus</taxon>
    </lineage>
</organism>
<evidence type="ECO:0000256" key="17">
    <source>
        <dbReference type="ARBA" id="ARBA00083158"/>
    </source>
</evidence>
<keyword evidence="5" id="KW-0378">Hydrolase</keyword>
<proteinExistence type="inferred from homology"/>
<dbReference type="PROSITE" id="PS51462">
    <property type="entry name" value="NUDIX"/>
    <property type="match status" value="1"/>
</dbReference>
<evidence type="ECO:0000313" key="20">
    <source>
        <dbReference type="EMBL" id="KAK1342447.1"/>
    </source>
</evidence>
<keyword evidence="4" id="KW-0479">Metal-binding</keyword>
<dbReference type="FunFam" id="3.90.79.10:FF:000080">
    <property type="entry name" value="8-oxo-dGDP phosphatase NUDT18"/>
    <property type="match status" value="1"/>
</dbReference>
<evidence type="ECO:0000256" key="3">
    <source>
        <dbReference type="ARBA" id="ARBA00005582"/>
    </source>
</evidence>
<dbReference type="InterPro" id="IPR042970">
    <property type="entry name" value="NUDT18_NUDIX"/>
</dbReference>
<dbReference type="PANTHER" id="PTHR22769:SF56">
    <property type="entry name" value="8-OXO-DGDP PHOSPHATASE NUDT18"/>
    <property type="match status" value="1"/>
</dbReference>
<feature type="domain" description="Nudix hydrolase" evidence="19">
    <location>
        <begin position="187"/>
        <end position="319"/>
    </location>
</feature>
<dbReference type="GO" id="GO:0044715">
    <property type="term" value="F:8-oxo-dGDP phosphatase activity"/>
    <property type="evidence" value="ECO:0007669"/>
    <property type="project" value="TreeGrafter"/>
</dbReference>
<evidence type="ECO:0000256" key="5">
    <source>
        <dbReference type="ARBA" id="ARBA00022801"/>
    </source>
</evidence>
<evidence type="ECO:0000256" key="11">
    <source>
        <dbReference type="ARBA" id="ARBA00052843"/>
    </source>
</evidence>
<feature type="region of interest" description="Disordered" evidence="18">
    <location>
        <begin position="1"/>
        <end position="77"/>
    </location>
</feature>
<evidence type="ECO:0000256" key="7">
    <source>
        <dbReference type="ARBA" id="ARBA00023211"/>
    </source>
</evidence>
<comment type="catalytic activity">
    <reaction evidence="11">
        <text>2-oxo-dADP + H2O = 2-oxo-dAMP + phosphate + H(+)</text>
        <dbReference type="Rhea" id="RHEA:35223"/>
        <dbReference type="ChEBI" id="CHEBI:15377"/>
        <dbReference type="ChEBI" id="CHEBI:15378"/>
        <dbReference type="ChEBI" id="CHEBI:43474"/>
        <dbReference type="ChEBI" id="CHEBI:63212"/>
        <dbReference type="ChEBI" id="CHEBI:71363"/>
    </reaction>
    <physiologicalReaction direction="left-to-right" evidence="11">
        <dbReference type="Rhea" id="RHEA:35224"/>
    </physiologicalReaction>
</comment>